<dbReference type="InterPro" id="IPR000742">
    <property type="entry name" value="EGF"/>
</dbReference>
<dbReference type="Proteomes" id="UP000195521">
    <property type="component" value="Unassembled WGS sequence"/>
</dbReference>
<comment type="caution">
    <text evidence="3">The sequence shown here is derived from an EMBL/GenBank/DDBJ whole genome shotgun (WGS) entry which is preliminary data.</text>
</comment>
<evidence type="ECO:0000313" key="3">
    <source>
        <dbReference type="EMBL" id="GAW80590.1"/>
    </source>
</evidence>
<sequence length="1104" mass="126913">MKIRMGLLLLLITGARKAKGNIVEDDIYYQNEEIDKLMFSLDHRVRDKSKKEEVKYVNGENAYGYTNKGITKVFNVYAEKEIKNFFRMSKDPSTCDHNISLGTVENRVIDQICYKREFCGIIAPEEYVKVDTTLDWYMRKNEKKDSLTYCAYLNDTHILIYHVGTPQLLKPNVIYEDIFFKENEKGIITCHAMKINLRYISIHTFDKKCLQDVFEEHVRAKCNERKTCEIDFKNIKTGKKKCVLGKDFIVHIKYECIDGCNQEENKVCDIYNGEGRLTTCRYGYNMIPIINKFCEKNYTCNNNVCSVNEFCSSSSESCVCKTSLVRPEITNNCFYTNVCDVMKCPLKSKCTIYENSKKAECKCEDDKYLYKDKCYDNSELEQVIKMETTRRDKYYMKDLFTGIALKPEYIFMKCDDGYTIQVVNATSSCYPVIFEKNKIRYITDRLKEACNGKVRCAFANRKNPVLPLDESKMCGEKNVIYEYEYICAQQNNKNIQTNANLSGGKTITLFKSEHINNASKEGIGKIAIFRSRFNSKIECNGGSIIVNKALVKTGNGCDDLDLTTSVKSYCDNLSNCDIGLTHHFDTYCKSDQYLYVHYTCEDLCEMCGPNSSCYGNKHKYKCFCDNPYIAKDNHAICEAPSNCNDITCGENQICKMIDNKPVCQCGTNFKDVNGLCVVDDKCDLSCPSNKFCVIEKVNNKNKKMCKCVNGLSFENGICVCSAENQIEEEGNLCIPKNKCKRKEYLNICTNDKEQCVYDNNTDIVRCDCIDHYKRDERGICVPINYCENITCNENEICKVIDNKGVCECKENLKKNNNNECVFDNLCVVNRGNCPPDSECIYHEKKKHECVCHKKELVPVNGKCVMPDRCTNGQNKCSENSICVNRLNKEPLCVCMFNYIKTKVNNHEGSTEICVLENPCLVNNGGCPINSICTYEKKKVSCSCGENYEYKALTNKTEKRIGGDKRVGMGKGQLGHHNNGFHPADETDEMDDNVCHPKTSEMIRTFSFEHNDDSIIALGTCGIVQFVYKNNQVIWKINKTDEFYIFNYEYPNEGKLQAQVANRGDKSILYLKKKYWGKSIYNDFELVHNNCVYENMFFYTHREDV</sequence>
<reference evidence="4" key="1">
    <citation type="submission" date="2017-04" db="EMBL/GenBank/DDBJ databases">
        <title>Plasmodium gonderi genome.</title>
        <authorList>
            <person name="Arisue N."/>
            <person name="Honma H."/>
            <person name="Kawai S."/>
            <person name="Tougan T."/>
            <person name="Tanabe K."/>
            <person name="Horii T."/>
        </authorList>
    </citation>
    <scope>NUCLEOTIDE SEQUENCE [LARGE SCALE GENOMIC DNA]</scope>
    <source>
        <strain evidence="4">ATCC 30045</strain>
    </source>
</reference>
<evidence type="ECO:0000259" key="2">
    <source>
        <dbReference type="SMART" id="SM00181"/>
    </source>
</evidence>
<dbReference type="GeneID" id="39747305"/>
<feature type="domain" description="EGF-like" evidence="2">
    <location>
        <begin position="599"/>
        <end position="638"/>
    </location>
</feature>
<keyword evidence="1" id="KW-0732">Signal</keyword>
<feature type="chain" id="PRO_5012508074" evidence="1">
    <location>
        <begin position="21"/>
        <end position="1104"/>
    </location>
</feature>
<dbReference type="EMBL" id="BDQF01000009">
    <property type="protein sequence ID" value="GAW80590.1"/>
    <property type="molecule type" value="Genomic_DNA"/>
</dbReference>
<feature type="domain" description="EGF-like" evidence="2">
    <location>
        <begin position="825"/>
        <end position="864"/>
    </location>
</feature>
<evidence type="ECO:0000313" key="4">
    <source>
        <dbReference type="Proteomes" id="UP000195521"/>
    </source>
</evidence>
<feature type="domain" description="EGF-like" evidence="2">
    <location>
        <begin position="918"/>
        <end position="957"/>
    </location>
</feature>
<dbReference type="AlphaFoldDB" id="A0A1Y1JEA0"/>
<feature type="signal peptide" evidence="1">
    <location>
        <begin position="1"/>
        <end position="20"/>
    </location>
</feature>
<accession>A0A1Y1JEA0</accession>
<feature type="domain" description="EGF-like" evidence="2">
    <location>
        <begin position="681"/>
        <end position="719"/>
    </location>
</feature>
<dbReference type="OrthoDB" id="4405280at2759"/>
<organism evidence="3 4">
    <name type="scientific">Plasmodium gonderi</name>
    <dbReference type="NCBI Taxonomy" id="77519"/>
    <lineage>
        <taxon>Eukaryota</taxon>
        <taxon>Sar</taxon>
        <taxon>Alveolata</taxon>
        <taxon>Apicomplexa</taxon>
        <taxon>Aconoidasida</taxon>
        <taxon>Haemosporida</taxon>
        <taxon>Plasmodiidae</taxon>
        <taxon>Plasmodium</taxon>
        <taxon>Plasmodium (Plasmodium)</taxon>
    </lineage>
</organism>
<feature type="domain" description="EGF-like" evidence="2">
    <location>
        <begin position="642"/>
        <end position="677"/>
    </location>
</feature>
<dbReference type="OMA" id="CECKENL"/>
<keyword evidence="4" id="KW-1185">Reference proteome</keyword>
<protein>
    <submittedName>
        <fullName evidence="3">Rh5 interacting protein</fullName>
    </submittedName>
</protein>
<name>A0A1Y1JEA0_PLAGO</name>
<gene>
    <name evidence="3" type="ORF">PGO_081560</name>
</gene>
<feature type="domain" description="EGF-like" evidence="2">
    <location>
        <begin position="785"/>
        <end position="821"/>
    </location>
</feature>
<dbReference type="RefSeq" id="XP_028543179.1">
    <property type="nucleotide sequence ID" value="XM_028687378.1"/>
</dbReference>
<proteinExistence type="predicted"/>
<evidence type="ECO:0000256" key="1">
    <source>
        <dbReference type="SAM" id="SignalP"/>
    </source>
</evidence>
<feature type="domain" description="EGF-like" evidence="2">
    <location>
        <begin position="868"/>
        <end position="914"/>
    </location>
</feature>
<feature type="domain" description="EGF-like" evidence="2">
    <location>
        <begin position="738"/>
        <end position="781"/>
    </location>
</feature>
<dbReference type="SMART" id="SM00181">
    <property type="entry name" value="EGF"/>
    <property type="match status" value="8"/>
</dbReference>